<gene>
    <name evidence="2" type="ORF">DDE83_008420</name>
</gene>
<dbReference type="AlphaFoldDB" id="A0A364MTA1"/>
<feature type="region of interest" description="Disordered" evidence="1">
    <location>
        <begin position="24"/>
        <end position="58"/>
    </location>
</feature>
<feature type="compositionally biased region" description="Polar residues" evidence="1">
    <location>
        <begin position="185"/>
        <end position="199"/>
    </location>
</feature>
<accession>A0A364MTA1</accession>
<dbReference type="OrthoDB" id="40579at2759"/>
<dbReference type="EMBL" id="QGDH01000198">
    <property type="protein sequence ID" value="RAR02877.1"/>
    <property type="molecule type" value="Genomic_DNA"/>
</dbReference>
<keyword evidence="3" id="KW-1185">Reference proteome</keyword>
<name>A0A364MTA1_STELY</name>
<proteinExistence type="predicted"/>
<evidence type="ECO:0000313" key="2">
    <source>
        <dbReference type="EMBL" id="RAR02877.1"/>
    </source>
</evidence>
<dbReference type="STRING" id="183478.A0A364MTA1"/>
<evidence type="ECO:0000313" key="3">
    <source>
        <dbReference type="Proteomes" id="UP000249619"/>
    </source>
</evidence>
<protein>
    <submittedName>
        <fullName evidence="2">Transcription factor cmr1</fullName>
    </submittedName>
</protein>
<organism evidence="2 3">
    <name type="scientific">Stemphylium lycopersici</name>
    <name type="common">Tomato gray leaf spot disease fungus</name>
    <name type="synonym">Thyrospora lycopersici</name>
    <dbReference type="NCBI Taxonomy" id="183478"/>
    <lineage>
        <taxon>Eukaryota</taxon>
        <taxon>Fungi</taxon>
        <taxon>Dikarya</taxon>
        <taxon>Ascomycota</taxon>
        <taxon>Pezizomycotina</taxon>
        <taxon>Dothideomycetes</taxon>
        <taxon>Pleosporomycetidae</taxon>
        <taxon>Pleosporales</taxon>
        <taxon>Pleosporineae</taxon>
        <taxon>Pleosporaceae</taxon>
        <taxon>Stemphylium</taxon>
    </lineage>
</organism>
<feature type="compositionally biased region" description="Polar residues" evidence="1">
    <location>
        <begin position="40"/>
        <end position="58"/>
    </location>
</feature>
<sequence>MSNAALIACTRCAISKARCDRKPRCTSRRLRAPRRPSGRNQSSTALANASGSDSTQNSTMDQFSAYTIHGNQSLNNELFVYASTTLPQGPLDLTGYEDFMNFSYPGLSGGEVMDGSASSNVFPNVPRLDMHSNGTHCSPQAGSGDMFKQQQELLREPNQPLTPPVTTPRTIQSLPTSPPDEPNAFTFTRSPQKACMSNSEASGDVLGEMVDLLAQPGIWNGLSDSKVDAASVALSQDARDRIVATVQILLHRALQIGTSPPASGPGLFGRIVALPPSHVLMHFVELYAARIDSIQPYLGLAGSPTANIQDILQVDTADVGILLIILLITQGAMLTDHRESHIFAHGLIEICRVALNDVLERRSISQPMVGGIALQLLTLCARSGKDAFASMLKCTGLLQPEQAFHNRIPDGRDLWEKWKELEQRNR</sequence>
<feature type="region of interest" description="Disordered" evidence="1">
    <location>
        <begin position="156"/>
        <end position="199"/>
    </location>
</feature>
<feature type="compositionally biased region" description="Basic residues" evidence="1">
    <location>
        <begin position="24"/>
        <end position="37"/>
    </location>
</feature>
<evidence type="ECO:0000256" key="1">
    <source>
        <dbReference type="SAM" id="MobiDB-lite"/>
    </source>
</evidence>
<comment type="caution">
    <text evidence="2">The sequence shown here is derived from an EMBL/GenBank/DDBJ whole genome shotgun (WGS) entry which is preliminary data.</text>
</comment>
<reference evidence="3" key="1">
    <citation type="submission" date="2018-05" db="EMBL/GenBank/DDBJ databases">
        <title>Draft genome sequence of Stemphylium lycopersici strain CIDEFI 213.</title>
        <authorList>
            <person name="Medina R."/>
            <person name="Franco M.E.E."/>
            <person name="Lucentini C.G."/>
            <person name="Saparrat M.C.N."/>
            <person name="Balatti P.A."/>
        </authorList>
    </citation>
    <scope>NUCLEOTIDE SEQUENCE [LARGE SCALE GENOMIC DNA]</scope>
    <source>
        <strain evidence="3">CIDEFI 213</strain>
    </source>
</reference>
<dbReference type="Proteomes" id="UP000249619">
    <property type="component" value="Unassembled WGS sequence"/>
</dbReference>